<dbReference type="InterPro" id="IPR002641">
    <property type="entry name" value="PNPLA_dom"/>
</dbReference>
<accession>A0A2N7UL18</accession>
<keyword evidence="2 4" id="KW-0442">Lipid degradation</keyword>
<protein>
    <submittedName>
        <fullName evidence="6">Patatin</fullName>
    </submittedName>
</protein>
<keyword evidence="1 4" id="KW-0378">Hydrolase</keyword>
<sequence>MGKQDTKRIDLALQGGGSHGALTWGVLDRLLEDERLEIDGISGTSAGAMNAVVLADGLQRGGREGAREALHAFWKAVSDAARFSPIQRTFWDRLMGNDNLDHSPSYLFFEGLTQLIPPAKLNPLDINPLRDLVLERVDFERVNACRKVKVFVTATNVRTGRAKIFHQPELSVDTVMASACLPSVFPAVEIDGEAYWDGGYSGNPALYPLVDDQGCRDLVVVQINPLLRQALPESARDILNRINEITFNSSLIKELRSIQLLQQLIEAEGLEMETFRAMRLHLIHAEHDVERLSASSKMNADWDFLSRLHAQGRGWADQWLEAHFDALGEHSTFDLNAIFDDTFRPVSPPKATTEAPDDKAH</sequence>
<organism evidence="6 7">
    <name type="scientific">Halomonas urumqiensis</name>
    <dbReference type="NCBI Taxonomy" id="1684789"/>
    <lineage>
        <taxon>Bacteria</taxon>
        <taxon>Pseudomonadati</taxon>
        <taxon>Pseudomonadota</taxon>
        <taxon>Gammaproteobacteria</taxon>
        <taxon>Oceanospirillales</taxon>
        <taxon>Halomonadaceae</taxon>
        <taxon>Halomonas</taxon>
    </lineage>
</organism>
<evidence type="ECO:0000259" key="5">
    <source>
        <dbReference type="PROSITE" id="PS51635"/>
    </source>
</evidence>
<dbReference type="SUPFAM" id="SSF52151">
    <property type="entry name" value="FabD/lysophospholipase-like"/>
    <property type="match status" value="1"/>
</dbReference>
<evidence type="ECO:0000313" key="6">
    <source>
        <dbReference type="EMBL" id="PMR81118.1"/>
    </source>
</evidence>
<dbReference type="InterPro" id="IPR050301">
    <property type="entry name" value="NTE"/>
</dbReference>
<feature type="short sequence motif" description="GXGXXG" evidence="4">
    <location>
        <begin position="15"/>
        <end position="20"/>
    </location>
</feature>
<dbReference type="PROSITE" id="PS51635">
    <property type="entry name" value="PNPLA"/>
    <property type="match status" value="1"/>
</dbReference>
<dbReference type="GO" id="GO:0016787">
    <property type="term" value="F:hydrolase activity"/>
    <property type="evidence" value="ECO:0007669"/>
    <property type="project" value="UniProtKB-UniRule"/>
</dbReference>
<feature type="active site" description="Nucleophile" evidence="4">
    <location>
        <position position="45"/>
    </location>
</feature>
<dbReference type="AlphaFoldDB" id="A0A2N7UL18"/>
<evidence type="ECO:0000313" key="7">
    <source>
        <dbReference type="Proteomes" id="UP000235547"/>
    </source>
</evidence>
<dbReference type="RefSeq" id="WP_102587455.1">
    <property type="nucleotide sequence ID" value="NZ_BNAE01000002.1"/>
</dbReference>
<dbReference type="InterPro" id="IPR016035">
    <property type="entry name" value="Acyl_Trfase/lysoPLipase"/>
</dbReference>
<keyword evidence="7" id="KW-1185">Reference proteome</keyword>
<reference evidence="6 7" key="1">
    <citation type="submission" date="2018-01" db="EMBL/GenBank/DDBJ databases">
        <title>Halomonas endophytica sp. nov., isolated from storage liquid in the stems of Populus euphratica.</title>
        <authorList>
            <person name="Chen C."/>
        </authorList>
    </citation>
    <scope>NUCLEOTIDE SEQUENCE [LARGE SCALE GENOMIC DNA]</scope>
    <source>
        <strain evidence="6 7">BZ-SZ-XJ27</strain>
    </source>
</reference>
<evidence type="ECO:0000256" key="1">
    <source>
        <dbReference type="ARBA" id="ARBA00022801"/>
    </source>
</evidence>
<comment type="caution">
    <text evidence="6">The sequence shown here is derived from an EMBL/GenBank/DDBJ whole genome shotgun (WGS) entry which is preliminary data.</text>
</comment>
<feature type="active site" description="Proton acceptor" evidence="4">
    <location>
        <position position="197"/>
    </location>
</feature>
<dbReference type="GO" id="GO:0016042">
    <property type="term" value="P:lipid catabolic process"/>
    <property type="evidence" value="ECO:0007669"/>
    <property type="project" value="UniProtKB-UniRule"/>
</dbReference>
<gene>
    <name evidence="6" type="ORF">C1H70_06070</name>
</gene>
<evidence type="ECO:0000256" key="3">
    <source>
        <dbReference type="ARBA" id="ARBA00023098"/>
    </source>
</evidence>
<dbReference type="OrthoDB" id="9807112at2"/>
<evidence type="ECO:0000256" key="4">
    <source>
        <dbReference type="PROSITE-ProRule" id="PRU01161"/>
    </source>
</evidence>
<keyword evidence="3 4" id="KW-0443">Lipid metabolism</keyword>
<name>A0A2N7UL18_9GAMM</name>
<dbReference type="Pfam" id="PF01734">
    <property type="entry name" value="Patatin"/>
    <property type="match status" value="1"/>
</dbReference>
<dbReference type="Gene3D" id="3.40.1090.10">
    <property type="entry name" value="Cytosolic phospholipase A2 catalytic domain"/>
    <property type="match status" value="2"/>
</dbReference>
<dbReference type="EMBL" id="PNRG01000011">
    <property type="protein sequence ID" value="PMR81118.1"/>
    <property type="molecule type" value="Genomic_DNA"/>
</dbReference>
<dbReference type="Proteomes" id="UP000235547">
    <property type="component" value="Unassembled WGS sequence"/>
</dbReference>
<feature type="short sequence motif" description="GXSXG" evidence="4">
    <location>
        <begin position="43"/>
        <end position="47"/>
    </location>
</feature>
<feature type="short sequence motif" description="DGA/G" evidence="4">
    <location>
        <begin position="197"/>
        <end position="199"/>
    </location>
</feature>
<dbReference type="PANTHER" id="PTHR14226:SF78">
    <property type="entry name" value="SLR0060 PROTEIN"/>
    <property type="match status" value="1"/>
</dbReference>
<dbReference type="PANTHER" id="PTHR14226">
    <property type="entry name" value="NEUROPATHY TARGET ESTERASE/SWISS CHEESE D.MELANOGASTER"/>
    <property type="match status" value="1"/>
</dbReference>
<feature type="domain" description="PNPLA" evidence="5">
    <location>
        <begin position="11"/>
        <end position="210"/>
    </location>
</feature>
<evidence type="ECO:0000256" key="2">
    <source>
        <dbReference type="ARBA" id="ARBA00022963"/>
    </source>
</evidence>
<proteinExistence type="predicted"/>